<comment type="caution">
    <text evidence="1">The sequence shown here is derived from an EMBL/GenBank/DDBJ whole genome shotgun (WGS) entry which is preliminary data.</text>
</comment>
<gene>
    <name evidence="1" type="ORF">J2TS6_50840</name>
</gene>
<proteinExistence type="predicted"/>
<evidence type="ECO:0000313" key="1">
    <source>
        <dbReference type="EMBL" id="GIO33943.1"/>
    </source>
</evidence>
<dbReference type="EMBL" id="BORQ01000007">
    <property type="protein sequence ID" value="GIO33943.1"/>
    <property type="molecule type" value="Genomic_DNA"/>
</dbReference>
<name>A0A920CDL7_9BACL</name>
<reference evidence="1" key="1">
    <citation type="submission" date="2021-03" db="EMBL/GenBank/DDBJ databases">
        <title>Antimicrobial resistance genes in bacteria isolated from Japanese honey, and their potential for conferring macrolide and lincosamide resistance in the American foulbrood pathogen Paenibacillus larvae.</title>
        <authorList>
            <person name="Okamoto M."/>
            <person name="Kumagai M."/>
            <person name="Kanamori H."/>
            <person name="Takamatsu D."/>
        </authorList>
    </citation>
    <scope>NUCLEOTIDE SEQUENCE</scope>
    <source>
        <strain evidence="1">J2TS6</strain>
    </source>
</reference>
<accession>A0A920CDL7</accession>
<sequence>MNKSENNGQMQEAKELAIQYFKDEYGLDVEITDQERLAEYITPKITMKGHVKGKPEESFNISVDYEDKKTTDFVMSPELEKAIRAKGIDPFAKKDTAK</sequence>
<organism evidence="1 2">
    <name type="scientific">Paenibacillus albilobatus</name>
    <dbReference type="NCBI Taxonomy" id="2716884"/>
    <lineage>
        <taxon>Bacteria</taxon>
        <taxon>Bacillati</taxon>
        <taxon>Bacillota</taxon>
        <taxon>Bacilli</taxon>
        <taxon>Bacillales</taxon>
        <taxon>Paenibacillaceae</taxon>
        <taxon>Paenibacillus</taxon>
    </lineage>
</organism>
<protein>
    <submittedName>
        <fullName evidence="1">Uncharacterized protein</fullName>
    </submittedName>
</protein>
<dbReference type="Proteomes" id="UP000679779">
    <property type="component" value="Unassembled WGS sequence"/>
</dbReference>
<keyword evidence="2" id="KW-1185">Reference proteome</keyword>
<dbReference type="RefSeq" id="WP_236575749.1">
    <property type="nucleotide sequence ID" value="NZ_BORQ01000007.1"/>
</dbReference>
<dbReference type="AlphaFoldDB" id="A0A920CDL7"/>
<evidence type="ECO:0000313" key="2">
    <source>
        <dbReference type="Proteomes" id="UP000679779"/>
    </source>
</evidence>